<evidence type="ECO:0000313" key="2">
    <source>
        <dbReference type="Proteomes" id="UP000031036"/>
    </source>
</evidence>
<evidence type="ECO:0000313" key="1">
    <source>
        <dbReference type="EMBL" id="KHN85965.1"/>
    </source>
</evidence>
<protein>
    <submittedName>
        <fullName evidence="1">Uncharacterized protein</fullName>
    </submittedName>
</protein>
<comment type="caution">
    <text evidence="1">The sequence shown here is derived from an EMBL/GenBank/DDBJ whole genome shotgun (WGS) entry which is preliminary data.</text>
</comment>
<keyword evidence="2" id="KW-1185">Reference proteome</keyword>
<gene>
    <name evidence="1" type="ORF">Tcan_02677</name>
</gene>
<dbReference type="Proteomes" id="UP000031036">
    <property type="component" value="Unassembled WGS sequence"/>
</dbReference>
<sequence length="83" mass="9193">MTNPMLKYQAVAQIDTSIHRNTACRLSCGRNGVTSGSTWKTAAAGQKRVEVISDVQEQLQTIERNQFYSACPPARNADDSFEE</sequence>
<accession>A0A0B2VYB9</accession>
<dbReference type="EMBL" id="JPKZ01000684">
    <property type="protein sequence ID" value="KHN85965.1"/>
    <property type="molecule type" value="Genomic_DNA"/>
</dbReference>
<organism evidence="1 2">
    <name type="scientific">Toxocara canis</name>
    <name type="common">Canine roundworm</name>
    <dbReference type="NCBI Taxonomy" id="6265"/>
    <lineage>
        <taxon>Eukaryota</taxon>
        <taxon>Metazoa</taxon>
        <taxon>Ecdysozoa</taxon>
        <taxon>Nematoda</taxon>
        <taxon>Chromadorea</taxon>
        <taxon>Rhabditida</taxon>
        <taxon>Spirurina</taxon>
        <taxon>Ascaridomorpha</taxon>
        <taxon>Ascaridoidea</taxon>
        <taxon>Toxocaridae</taxon>
        <taxon>Toxocara</taxon>
    </lineage>
</organism>
<proteinExistence type="predicted"/>
<reference evidence="1 2" key="1">
    <citation type="submission" date="2014-11" db="EMBL/GenBank/DDBJ databases">
        <title>Genetic blueprint of the zoonotic pathogen Toxocara canis.</title>
        <authorList>
            <person name="Zhu X.-Q."/>
            <person name="Korhonen P.K."/>
            <person name="Cai H."/>
            <person name="Young N.D."/>
            <person name="Nejsum P."/>
            <person name="von Samson-Himmelstjerna G."/>
            <person name="Boag P.R."/>
            <person name="Tan P."/>
            <person name="Li Q."/>
            <person name="Min J."/>
            <person name="Yang Y."/>
            <person name="Wang X."/>
            <person name="Fang X."/>
            <person name="Hall R.S."/>
            <person name="Hofmann A."/>
            <person name="Sternberg P.W."/>
            <person name="Jex A.R."/>
            <person name="Gasser R.B."/>
        </authorList>
    </citation>
    <scope>NUCLEOTIDE SEQUENCE [LARGE SCALE GENOMIC DNA]</scope>
    <source>
        <strain evidence="1">PN_DK_2014</strain>
    </source>
</reference>
<name>A0A0B2VYB9_TOXCA</name>
<dbReference type="AlphaFoldDB" id="A0A0B2VYB9"/>